<evidence type="ECO:0000259" key="8">
    <source>
        <dbReference type="PROSITE" id="PS51471"/>
    </source>
</evidence>
<dbReference type="PANTHER" id="PTHR10869">
    <property type="entry name" value="PROLYL 4-HYDROXYLASE ALPHA SUBUNIT"/>
    <property type="match status" value="1"/>
</dbReference>
<dbReference type="Pfam" id="PF13640">
    <property type="entry name" value="2OG-FeII_Oxy_3"/>
    <property type="match status" value="1"/>
</dbReference>
<dbReference type="PANTHER" id="PTHR10869:SF246">
    <property type="entry name" value="TRANSMEMBRANE PROLYL 4-HYDROXYLASE"/>
    <property type="match status" value="1"/>
</dbReference>
<gene>
    <name evidence="9" type="ORF">LSP00402_LOCUS4154</name>
</gene>
<dbReference type="GO" id="GO:0005783">
    <property type="term" value="C:endoplasmic reticulum"/>
    <property type="evidence" value="ECO:0007669"/>
    <property type="project" value="TreeGrafter"/>
</dbReference>
<evidence type="ECO:0000256" key="2">
    <source>
        <dbReference type="ARBA" id="ARBA00022723"/>
    </source>
</evidence>
<dbReference type="InterPro" id="IPR044862">
    <property type="entry name" value="Pro_4_hyd_alph_FE2OG_OXY"/>
</dbReference>
<sequence length="311" mass="33415">MAGWLPVAWTVLYVGLGLARGGTVTVRDGLILPGVRGLSSTRACRAAAGARGGGPRGHPERGLSDGGGDGKQHAEVTRVSDEGPRMYLVEGFASPEEIEHVKRSAEPFLTPSNPGTVTGTRYELPIDGDPVLEGIRKRMMDMFPEFEAAPQSTFRVRRYPPDGSYHPLHVDHFKSAEGTELVLTIMLYLSTPSEGGETYFPRGAGGKGLAFSPIAGNAAAWWSVYDSGKRAGERDDRTLHEGRPIKKGVKWNATYFVYAKRGAVVRGAEPATAVASPARWSLKNDAIAEDSGAHREPFVIGPLSSNAKMEK</sequence>
<keyword evidence="7" id="KW-0732">Signal</keyword>
<evidence type="ECO:0000256" key="6">
    <source>
        <dbReference type="SAM" id="MobiDB-lite"/>
    </source>
</evidence>
<dbReference type="GO" id="GO:0005506">
    <property type="term" value="F:iron ion binding"/>
    <property type="evidence" value="ECO:0007669"/>
    <property type="project" value="InterPro"/>
</dbReference>
<keyword evidence="2" id="KW-0479">Metal-binding</keyword>
<proteinExistence type="predicted"/>
<feature type="domain" description="Fe2OG dioxygenase" evidence="8">
    <location>
        <begin position="149"/>
        <end position="259"/>
    </location>
</feature>
<evidence type="ECO:0000256" key="5">
    <source>
        <dbReference type="ARBA" id="ARBA00023004"/>
    </source>
</evidence>
<feature type="compositionally biased region" description="Basic and acidic residues" evidence="6">
    <location>
        <begin position="57"/>
        <end position="75"/>
    </location>
</feature>
<feature type="region of interest" description="Disordered" evidence="6">
    <location>
        <begin position="46"/>
        <end position="75"/>
    </location>
</feature>
<protein>
    <recommendedName>
        <fullName evidence="8">Fe2OG dioxygenase domain-containing protein</fullName>
    </recommendedName>
</protein>
<dbReference type="EMBL" id="HBHP01006700">
    <property type="protein sequence ID" value="CAD9752357.1"/>
    <property type="molecule type" value="Transcribed_RNA"/>
</dbReference>
<name>A0A7S2TIR4_9EUKA</name>
<dbReference type="InterPro" id="IPR005123">
    <property type="entry name" value="Oxoglu/Fe-dep_dioxygenase_dom"/>
</dbReference>
<feature type="signal peptide" evidence="7">
    <location>
        <begin position="1"/>
        <end position="21"/>
    </location>
</feature>
<feature type="chain" id="PRO_5031412334" description="Fe2OG dioxygenase domain-containing protein" evidence="7">
    <location>
        <begin position="22"/>
        <end position="311"/>
    </location>
</feature>
<evidence type="ECO:0000256" key="7">
    <source>
        <dbReference type="SAM" id="SignalP"/>
    </source>
</evidence>
<dbReference type="InterPro" id="IPR006620">
    <property type="entry name" value="Pro_4_hyd_alph"/>
</dbReference>
<comment type="cofactor">
    <cofactor evidence="1">
        <name>L-ascorbate</name>
        <dbReference type="ChEBI" id="CHEBI:38290"/>
    </cofactor>
</comment>
<dbReference type="AlphaFoldDB" id="A0A7S2TIR4"/>
<evidence type="ECO:0000313" key="9">
    <source>
        <dbReference type="EMBL" id="CAD9752357.1"/>
    </source>
</evidence>
<dbReference type="Gene3D" id="2.60.120.620">
    <property type="entry name" value="q2cbj1_9rhob like domain"/>
    <property type="match status" value="1"/>
</dbReference>
<dbReference type="GO" id="GO:0004656">
    <property type="term" value="F:procollagen-proline 4-dioxygenase activity"/>
    <property type="evidence" value="ECO:0007669"/>
    <property type="project" value="TreeGrafter"/>
</dbReference>
<evidence type="ECO:0000256" key="3">
    <source>
        <dbReference type="ARBA" id="ARBA00022964"/>
    </source>
</evidence>
<organism evidence="9">
    <name type="scientific">Lotharella oceanica</name>
    <dbReference type="NCBI Taxonomy" id="641309"/>
    <lineage>
        <taxon>Eukaryota</taxon>
        <taxon>Sar</taxon>
        <taxon>Rhizaria</taxon>
        <taxon>Cercozoa</taxon>
        <taxon>Chlorarachniophyceae</taxon>
        <taxon>Lotharella</taxon>
    </lineage>
</organism>
<dbReference type="GO" id="GO:0031418">
    <property type="term" value="F:L-ascorbic acid binding"/>
    <property type="evidence" value="ECO:0007669"/>
    <property type="project" value="InterPro"/>
</dbReference>
<evidence type="ECO:0000256" key="1">
    <source>
        <dbReference type="ARBA" id="ARBA00001961"/>
    </source>
</evidence>
<dbReference type="SMART" id="SM00702">
    <property type="entry name" value="P4Hc"/>
    <property type="match status" value="1"/>
</dbReference>
<accession>A0A7S2TIR4</accession>
<keyword evidence="3" id="KW-0223">Dioxygenase</keyword>
<keyword evidence="4" id="KW-0560">Oxidoreductase</keyword>
<evidence type="ECO:0000256" key="4">
    <source>
        <dbReference type="ARBA" id="ARBA00023002"/>
    </source>
</evidence>
<keyword evidence="5" id="KW-0408">Iron</keyword>
<reference evidence="9" key="1">
    <citation type="submission" date="2021-01" db="EMBL/GenBank/DDBJ databases">
        <authorList>
            <person name="Corre E."/>
            <person name="Pelletier E."/>
            <person name="Niang G."/>
            <person name="Scheremetjew M."/>
            <person name="Finn R."/>
            <person name="Kale V."/>
            <person name="Holt S."/>
            <person name="Cochrane G."/>
            <person name="Meng A."/>
            <person name="Brown T."/>
            <person name="Cohen L."/>
        </authorList>
    </citation>
    <scope>NUCLEOTIDE SEQUENCE</scope>
    <source>
        <strain evidence="9">CCMP622</strain>
    </source>
</reference>
<dbReference type="InterPro" id="IPR045054">
    <property type="entry name" value="P4HA-like"/>
</dbReference>
<dbReference type="PROSITE" id="PS51471">
    <property type="entry name" value="FE2OG_OXY"/>
    <property type="match status" value="1"/>
</dbReference>